<dbReference type="PANTHER" id="PTHR43477">
    <property type="entry name" value="DIHYDROANTICAPSIN 7-DEHYDROGENASE"/>
    <property type="match status" value="1"/>
</dbReference>
<evidence type="ECO:0000256" key="1">
    <source>
        <dbReference type="ARBA" id="ARBA00006484"/>
    </source>
</evidence>
<dbReference type="EMBL" id="JAKLTQ010000009">
    <property type="protein sequence ID" value="MCG2622892.1"/>
    <property type="molecule type" value="Genomic_DNA"/>
</dbReference>
<dbReference type="Gene3D" id="3.40.50.720">
    <property type="entry name" value="NAD(P)-binding Rossmann-like Domain"/>
    <property type="match status" value="1"/>
</dbReference>
<dbReference type="InterPro" id="IPR051122">
    <property type="entry name" value="SDR_DHRS6-like"/>
</dbReference>
<dbReference type="InterPro" id="IPR036291">
    <property type="entry name" value="NAD(P)-bd_dom_sf"/>
</dbReference>
<evidence type="ECO:0000256" key="2">
    <source>
        <dbReference type="ARBA" id="ARBA00023002"/>
    </source>
</evidence>
<dbReference type="InterPro" id="IPR002347">
    <property type="entry name" value="SDR_fam"/>
</dbReference>
<name>A0ABS9L893_9MICC</name>
<dbReference type="PRINTS" id="PR00081">
    <property type="entry name" value="GDHRDH"/>
</dbReference>
<accession>A0ABS9L893</accession>
<organism evidence="4 5">
    <name type="scientific">Arthrobacter hankyongi</name>
    <dbReference type="NCBI Taxonomy" id="2904801"/>
    <lineage>
        <taxon>Bacteria</taxon>
        <taxon>Bacillati</taxon>
        <taxon>Actinomycetota</taxon>
        <taxon>Actinomycetes</taxon>
        <taxon>Micrococcales</taxon>
        <taxon>Micrococcaceae</taxon>
        <taxon>Arthrobacter</taxon>
    </lineage>
</organism>
<dbReference type="PRINTS" id="PR00080">
    <property type="entry name" value="SDRFAMILY"/>
</dbReference>
<dbReference type="InterPro" id="IPR020904">
    <property type="entry name" value="Sc_DH/Rdtase_CS"/>
</dbReference>
<dbReference type="RefSeq" id="WP_237821648.1">
    <property type="nucleotide sequence ID" value="NZ_JAKLTQ010000009.1"/>
</dbReference>
<dbReference type="SUPFAM" id="SSF51735">
    <property type="entry name" value="NAD(P)-binding Rossmann-fold domains"/>
    <property type="match status" value="1"/>
</dbReference>
<reference evidence="4" key="1">
    <citation type="submission" date="2022-01" db="EMBL/GenBank/DDBJ databases">
        <authorList>
            <person name="Jo J.-H."/>
            <person name="Im W.-T."/>
        </authorList>
    </citation>
    <scope>NUCLEOTIDE SEQUENCE</scope>
    <source>
        <strain evidence="4">I2-34</strain>
    </source>
</reference>
<dbReference type="PROSITE" id="PS00061">
    <property type="entry name" value="ADH_SHORT"/>
    <property type="match status" value="1"/>
</dbReference>
<evidence type="ECO:0000313" key="4">
    <source>
        <dbReference type="EMBL" id="MCG2622892.1"/>
    </source>
</evidence>
<proteinExistence type="inferred from homology"/>
<dbReference type="Pfam" id="PF00106">
    <property type="entry name" value="adh_short"/>
    <property type="match status" value="1"/>
</dbReference>
<keyword evidence="2" id="KW-0560">Oxidoreductase</keyword>
<comment type="similarity">
    <text evidence="1 3">Belongs to the short-chain dehydrogenases/reductases (SDR) family.</text>
</comment>
<dbReference type="Proteomes" id="UP001165368">
    <property type="component" value="Unassembled WGS sequence"/>
</dbReference>
<sequence>MTEHDNGGLPKRVVVTGGSSGIGFAVAKYFLESGTSVGIIGRDPARLEAAAEELGRSAHGRIEAACADVRDEQRIGMVIDELAGSMGGIDTLVAAAGTEGEMGAACEDVTAASFRDVLDINVVGTFLAVRHALPHLKRADAGNVVIVGSDSGFVAVPGMLAYNASKGALVQLTRALAVELFDVHGIRVNSVCPSIVDTPMARRGLGVDSFTDAAYPVQEAADIAWSVGYLSSHRSRAINGVNLLSDFGYTGRSSFPA</sequence>
<dbReference type="CDD" id="cd05233">
    <property type="entry name" value="SDR_c"/>
    <property type="match status" value="1"/>
</dbReference>
<evidence type="ECO:0000313" key="5">
    <source>
        <dbReference type="Proteomes" id="UP001165368"/>
    </source>
</evidence>
<gene>
    <name evidence="4" type="ORF">LVY72_13385</name>
</gene>
<protein>
    <submittedName>
        <fullName evidence="4">SDR family oxidoreductase</fullName>
    </submittedName>
</protein>
<dbReference type="PANTHER" id="PTHR43477:SF1">
    <property type="entry name" value="DIHYDROANTICAPSIN 7-DEHYDROGENASE"/>
    <property type="match status" value="1"/>
</dbReference>
<comment type="caution">
    <text evidence="4">The sequence shown here is derived from an EMBL/GenBank/DDBJ whole genome shotgun (WGS) entry which is preliminary data.</text>
</comment>
<evidence type="ECO:0000256" key="3">
    <source>
        <dbReference type="RuleBase" id="RU000363"/>
    </source>
</evidence>
<keyword evidence="5" id="KW-1185">Reference proteome</keyword>